<proteinExistence type="predicted"/>
<dbReference type="Proteomes" id="UP000215914">
    <property type="component" value="Chromosome 17"/>
</dbReference>
<sequence>MTAAAPPYTTAGGSTATAMAVILSGQACSTSEGFCSFPFQFVNQVLFRVTSRFIVI</sequence>
<dbReference type="AlphaFoldDB" id="A0A251RMI2"/>
<dbReference type="EMBL" id="CM007906">
    <property type="protein sequence ID" value="OTF85430.1"/>
    <property type="molecule type" value="Genomic_DNA"/>
</dbReference>
<keyword evidence="2" id="KW-1185">Reference proteome</keyword>
<name>A0A251RMI2_HELAN</name>
<dbReference type="InParanoid" id="A0A251RMI2"/>
<evidence type="ECO:0000313" key="2">
    <source>
        <dbReference type="Proteomes" id="UP000215914"/>
    </source>
</evidence>
<accession>A0A251RMI2</accession>
<reference evidence="2" key="1">
    <citation type="journal article" date="2017" name="Nature">
        <title>The sunflower genome provides insights into oil metabolism, flowering and Asterid evolution.</title>
        <authorList>
            <person name="Badouin H."/>
            <person name="Gouzy J."/>
            <person name="Grassa C.J."/>
            <person name="Murat F."/>
            <person name="Staton S.E."/>
            <person name="Cottret L."/>
            <person name="Lelandais-Briere C."/>
            <person name="Owens G.L."/>
            <person name="Carrere S."/>
            <person name="Mayjonade B."/>
            <person name="Legrand L."/>
            <person name="Gill N."/>
            <person name="Kane N.C."/>
            <person name="Bowers J.E."/>
            <person name="Hubner S."/>
            <person name="Bellec A."/>
            <person name="Berard A."/>
            <person name="Berges H."/>
            <person name="Blanchet N."/>
            <person name="Boniface M.C."/>
            <person name="Brunel D."/>
            <person name="Catrice O."/>
            <person name="Chaidir N."/>
            <person name="Claudel C."/>
            <person name="Donnadieu C."/>
            <person name="Faraut T."/>
            <person name="Fievet G."/>
            <person name="Helmstetter N."/>
            <person name="King M."/>
            <person name="Knapp S.J."/>
            <person name="Lai Z."/>
            <person name="Le Paslier M.C."/>
            <person name="Lippi Y."/>
            <person name="Lorenzon L."/>
            <person name="Mandel J.R."/>
            <person name="Marage G."/>
            <person name="Marchand G."/>
            <person name="Marquand E."/>
            <person name="Bret-Mestries E."/>
            <person name="Morien E."/>
            <person name="Nambeesan S."/>
            <person name="Nguyen T."/>
            <person name="Pegot-Espagnet P."/>
            <person name="Pouilly N."/>
            <person name="Raftis F."/>
            <person name="Sallet E."/>
            <person name="Schiex T."/>
            <person name="Thomas J."/>
            <person name="Vandecasteele C."/>
            <person name="Vares D."/>
            <person name="Vear F."/>
            <person name="Vautrin S."/>
            <person name="Crespi M."/>
            <person name="Mangin B."/>
            <person name="Burke J.M."/>
            <person name="Salse J."/>
            <person name="Munos S."/>
            <person name="Vincourt P."/>
            <person name="Rieseberg L.H."/>
            <person name="Langlade N.B."/>
        </authorList>
    </citation>
    <scope>NUCLEOTIDE SEQUENCE [LARGE SCALE GENOMIC DNA]</scope>
    <source>
        <strain evidence="2">cv. SF193</strain>
    </source>
</reference>
<gene>
    <name evidence="1" type="ORF">HannXRQ_Chr17g0539831</name>
</gene>
<protein>
    <submittedName>
        <fullName evidence="1">Uncharacterized protein</fullName>
    </submittedName>
</protein>
<evidence type="ECO:0000313" key="1">
    <source>
        <dbReference type="EMBL" id="OTF85430.1"/>
    </source>
</evidence>
<organism evidence="1 2">
    <name type="scientific">Helianthus annuus</name>
    <name type="common">Common sunflower</name>
    <dbReference type="NCBI Taxonomy" id="4232"/>
    <lineage>
        <taxon>Eukaryota</taxon>
        <taxon>Viridiplantae</taxon>
        <taxon>Streptophyta</taxon>
        <taxon>Embryophyta</taxon>
        <taxon>Tracheophyta</taxon>
        <taxon>Spermatophyta</taxon>
        <taxon>Magnoliopsida</taxon>
        <taxon>eudicotyledons</taxon>
        <taxon>Gunneridae</taxon>
        <taxon>Pentapetalae</taxon>
        <taxon>asterids</taxon>
        <taxon>campanulids</taxon>
        <taxon>Asterales</taxon>
        <taxon>Asteraceae</taxon>
        <taxon>Asteroideae</taxon>
        <taxon>Heliantheae alliance</taxon>
        <taxon>Heliantheae</taxon>
        <taxon>Helianthus</taxon>
    </lineage>
</organism>